<protein>
    <submittedName>
        <fullName evidence="1">Uncharacterized protein</fullName>
    </submittedName>
</protein>
<gene>
    <name evidence="1" type="ORF">M23134_05915</name>
</gene>
<dbReference type="EMBL" id="AAWS01000054">
    <property type="protein sequence ID" value="EAY25144.1"/>
    <property type="molecule type" value="Genomic_DNA"/>
</dbReference>
<keyword evidence="2" id="KW-1185">Reference proteome</keyword>
<reference evidence="1 2" key="1">
    <citation type="submission" date="2007-01" db="EMBL/GenBank/DDBJ databases">
        <authorList>
            <person name="Haygood M."/>
            <person name="Podell S."/>
            <person name="Anderson C."/>
            <person name="Hopkinson B."/>
            <person name="Roe K."/>
            <person name="Barbeau K."/>
            <person name="Gaasterland T."/>
            <person name="Ferriera S."/>
            <person name="Johnson J."/>
            <person name="Kravitz S."/>
            <person name="Beeson K."/>
            <person name="Sutton G."/>
            <person name="Rogers Y.-H."/>
            <person name="Friedman R."/>
            <person name="Frazier M."/>
            <person name="Venter J.C."/>
        </authorList>
    </citation>
    <scope>NUCLEOTIDE SEQUENCE [LARGE SCALE GENOMIC DNA]</scope>
    <source>
        <strain evidence="1 2">ATCC 23134</strain>
    </source>
</reference>
<comment type="caution">
    <text evidence="1">The sequence shown here is derived from an EMBL/GenBank/DDBJ whole genome shotgun (WGS) entry which is preliminary data.</text>
</comment>
<dbReference type="OrthoDB" id="1340039at2"/>
<evidence type="ECO:0000313" key="1">
    <source>
        <dbReference type="EMBL" id="EAY25144.1"/>
    </source>
</evidence>
<evidence type="ECO:0000313" key="2">
    <source>
        <dbReference type="Proteomes" id="UP000004095"/>
    </source>
</evidence>
<dbReference type="eggNOG" id="ENOG50337AX">
    <property type="taxonomic scope" value="Bacteria"/>
</dbReference>
<accession>A1ZWW7</accession>
<organism evidence="1 2">
    <name type="scientific">Microscilla marina ATCC 23134</name>
    <dbReference type="NCBI Taxonomy" id="313606"/>
    <lineage>
        <taxon>Bacteria</taxon>
        <taxon>Pseudomonadati</taxon>
        <taxon>Bacteroidota</taxon>
        <taxon>Cytophagia</taxon>
        <taxon>Cytophagales</taxon>
        <taxon>Microscillaceae</taxon>
        <taxon>Microscilla</taxon>
    </lineage>
</organism>
<proteinExistence type="predicted"/>
<dbReference type="Proteomes" id="UP000004095">
    <property type="component" value="Unassembled WGS sequence"/>
</dbReference>
<dbReference type="RefSeq" id="WP_002703445.1">
    <property type="nucleotide sequence ID" value="NZ_AAWS01000054.1"/>
</dbReference>
<name>A1ZWW7_MICM2</name>
<dbReference type="AlphaFoldDB" id="A1ZWW7"/>
<sequence>MFEKFYPTTRLGTKKNHSQGLSPLIQTHLFKFKDLKKDEFIVEVEEFKLDTFVIKFYPKKATHSKDKYNLITQSYSSTEATRIIKTCVEIMISLYHNREDASFAFIGAAKPQEDTDTTQRFRIYRLVMQNFFKPIDFQHIEVPQHSLYLLVNMEALRYNNKHHIDIWNMLNEVYEL</sequence>